<protein>
    <submittedName>
        <fullName evidence="7">Aminopeptidase P family protein</fullName>
    </submittedName>
</protein>
<dbReference type="Proteomes" id="UP000587991">
    <property type="component" value="Unassembled WGS sequence"/>
</dbReference>
<sequence>MPLTLTPELSRQRVADLRSAMQQQGVTAVMIPTSDPHLSEYLPERWQGRVWVSGFTGSAATLIVTQDFAGLWTDNRYWAMAERELAGSGIELMKVQSSAQPTHEQWLCETLKPGAVLAVDGEVMGVDSVLRLQAALQRVGVCLRTDLDLLQTVWSDRPALPDAPVYEHEMPFAGRSRAEKLAGLRERMQQAGTQWHWISTLDDIAWLFNLRGADVAHNPVFVAHALVSHEGATLFVQPGKLDDALLQRLQQDAVSVAPYYTAPDTLAALPAGSTLLLDPRRISHGMRQRVPATVKVVEQINPTVFTKSQKSEAEAANIRQAMEQDGAALCEFFAWFEQAQGQQRITELTIDEHLTAARARRPHYKGTSFSTIAGFNANGASPHYRATANAHAVIEGNGLLLIDSGGQYLNGTTDITRVVPIGQVSDAQKEDYTLVLKATMALSMAQFPKGIRGPMLDAIARAPLWATGRNFAHGTGHGVGYFLNVHEGPQGISCNMAAEAHTAMEIGMVTSIEPAFYRPGQWGIRIENLAMAVPAETNAFGTFLKFETLTLCPIDTRCIVLDLLRADERAWLNGYHAEVRRRLSPLLQGDALAWLERNTQPI</sequence>
<dbReference type="Gene3D" id="3.90.230.10">
    <property type="entry name" value="Creatinase/methionine aminopeptidase superfamily"/>
    <property type="match status" value="1"/>
</dbReference>
<gene>
    <name evidence="7" type="ORF">HF682_10565</name>
</gene>
<evidence type="ECO:0000259" key="6">
    <source>
        <dbReference type="Pfam" id="PF16188"/>
    </source>
</evidence>
<dbReference type="InterPro" id="IPR029149">
    <property type="entry name" value="Creatin/AminoP/Spt16_N"/>
</dbReference>
<dbReference type="EMBL" id="JABAIM010000002">
    <property type="protein sequence ID" value="NLR75603.1"/>
    <property type="molecule type" value="Genomic_DNA"/>
</dbReference>
<feature type="domain" description="Peptidase M24 C-terminal" evidence="6">
    <location>
        <begin position="543"/>
        <end position="602"/>
    </location>
</feature>
<dbReference type="SUPFAM" id="SSF53092">
    <property type="entry name" value="Creatinase/prolidase N-terminal domain"/>
    <property type="match status" value="1"/>
</dbReference>
<dbReference type="FunFam" id="3.90.230.10:FF:000009">
    <property type="entry name" value="xaa-Pro aminopeptidase 2"/>
    <property type="match status" value="1"/>
</dbReference>
<name>A0A847S772_9NEIS</name>
<dbReference type="PANTHER" id="PTHR43763:SF6">
    <property type="entry name" value="XAA-PRO AMINOPEPTIDASE 1"/>
    <property type="match status" value="1"/>
</dbReference>
<dbReference type="PANTHER" id="PTHR43763">
    <property type="entry name" value="XAA-PRO AMINOPEPTIDASE 1"/>
    <property type="match status" value="1"/>
</dbReference>
<evidence type="ECO:0000313" key="7">
    <source>
        <dbReference type="EMBL" id="NLR75603.1"/>
    </source>
</evidence>
<dbReference type="Pfam" id="PF01321">
    <property type="entry name" value="Creatinase_N"/>
    <property type="match status" value="1"/>
</dbReference>
<dbReference type="Pfam" id="PF00557">
    <property type="entry name" value="Peptidase_M24"/>
    <property type="match status" value="1"/>
</dbReference>
<keyword evidence="3" id="KW-0378">Hydrolase</keyword>
<dbReference type="RefSeq" id="WP_168877258.1">
    <property type="nucleotide sequence ID" value="NZ_JABAIM010000002.1"/>
</dbReference>
<dbReference type="Gene3D" id="3.40.350.10">
    <property type="entry name" value="Creatinase/prolidase N-terminal domain"/>
    <property type="match status" value="2"/>
</dbReference>
<dbReference type="InterPro" id="IPR032416">
    <property type="entry name" value="Peptidase_M24_C"/>
</dbReference>
<comment type="similarity">
    <text evidence="1">Belongs to the peptidase M24B family.</text>
</comment>
<organism evidence="7 8">
    <name type="scientific">Leeia aquatica</name>
    <dbReference type="NCBI Taxonomy" id="2725557"/>
    <lineage>
        <taxon>Bacteria</taxon>
        <taxon>Pseudomonadati</taxon>
        <taxon>Pseudomonadota</taxon>
        <taxon>Betaproteobacteria</taxon>
        <taxon>Neisseriales</taxon>
        <taxon>Leeiaceae</taxon>
        <taxon>Leeia</taxon>
    </lineage>
</organism>
<dbReference type="InterPro" id="IPR036005">
    <property type="entry name" value="Creatinase/aminopeptidase-like"/>
</dbReference>
<proteinExistence type="inferred from homology"/>
<dbReference type="InterPro" id="IPR050422">
    <property type="entry name" value="X-Pro_aminopeptidase_P"/>
</dbReference>
<keyword evidence="7" id="KW-0031">Aminopeptidase</keyword>
<dbReference type="AlphaFoldDB" id="A0A847S772"/>
<dbReference type="CDD" id="cd01085">
    <property type="entry name" value="APP"/>
    <property type="match status" value="1"/>
</dbReference>
<accession>A0A847S772</accession>
<dbReference type="GO" id="GO:0070006">
    <property type="term" value="F:metalloaminopeptidase activity"/>
    <property type="evidence" value="ECO:0007669"/>
    <property type="project" value="InterPro"/>
</dbReference>
<feature type="domain" description="Creatinase N-terminal" evidence="5">
    <location>
        <begin position="13"/>
        <end position="138"/>
    </location>
</feature>
<evidence type="ECO:0000313" key="8">
    <source>
        <dbReference type="Proteomes" id="UP000587991"/>
    </source>
</evidence>
<dbReference type="InterPro" id="IPR000587">
    <property type="entry name" value="Creatinase_N"/>
</dbReference>
<evidence type="ECO:0000256" key="1">
    <source>
        <dbReference type="ARBA" id="ARBA00008766"/>
    </source>
</evidence>
<dbReference type="GO" id="GO:0046872">
    <property type="term" value="F:metal ion binding"/>
    <property type="evidence" value="ECO:0007669"/>
    <property type="project" value="UniProtKB-KW"/>
</dbReference>
<reference evidence="7 8" key="1">
    <citation type="submission" date="2020-04" db="EMBL/GenBank/DDBJ databases">
        <title>Draft genome of Leeia sp. IMCC25680.</title>
        <authorList>
            <person name="Song J."/>
            <person name="Cho J.-C."/>
        </authorList>
    </citation>
    <scope>NUCLEOTIDE SEQUENCE [LARGE SCALE GENOMIC DNA]</scope>
    <source>
        <strain evidence="7 8">IMCC25680</strain>
    </source>
</reference>
<evidence type="ECO:0000256" key="3">
    <source>
        <dbReference type="ARBA" id="ARBA00022801"/>
    </source>
</evidence>
<keyword evidence="7" id="KW-0645">Protease</keyword>
<keyword evidence="8" id="KW-1185">Reference proteome</keyword>
<comment type="caution">
    <text evidence="7">The sequence shown here is derived from an EMBL/GenBank/DDBJ whole genome shotgun (WGS) entry which is preliminary data.</text>
</comment>
<dbReference type="Pfam" id="PF16188">
    <property type="entry name" value="Peptidase_M24_C"/>
    <property type="match status" value="1"/>
</dbReference>
<dbReference type="InterPro" id="IPR000994">
    <property type="entry name" value="Pept_M24"/>
</dbReference>
<evidence type="ECO:0000259" key="5">
    <source>
        <dbReference type="Pfam" id="PF01321"/>
    </source>
</evidence>
<evidence type="ECO:0000256" key="2">
    <source>
        <dbReference type="ARBA" id="ARBA00022723"/>
    </source>
</evidence>
<dbReference type="Pfam" id="PF16189">
    <property type="entry name" value="Creatinase_N_2"/>
    <property type="match status" value="1"/>
</dbReference>
<dbReference type="SUPFAM" id="SSF55920">
    <property type="entry name" value="Creatinase/aminopeptidase"/>
    <property type="match status" value="1"/>
</dbReference>
<dbReference type="InterPro" id="IPR033740">
    <property type="entry name" value="Pept_M24B"/>
</dbReference>
<dbReference type="GO" id="GO:0005737">
    <property type="term" value="C:cytoplasm"/>
    <property type="evidence" value="ECO:0007669"/>
    <property type="project" value="UniProtKB-ARBA"/>
</dbReference>
<keyword evidence="2" id="KW-0479">Metal-binding</keyword>
<feature type="domain" description="Peptidase M24" evidence="4">
    <location>
        <begin position="317"/>
        <end position="529"/>
    </location>
</feature>
<evidence type="ECO:0000259" key="4">
    <source>
        <dbReference type="Pfam" id="PF00557"/>
    </source>
</evidence>